<proteinExistence type="predicted"/>
<dbReference type="AlphaFoldDB" id="A0A7J6WHI6"/>
<sequence length="75" mass="8611">MLIFIAEKDPGKDRGWLYCDTLAKSKWDGDVEIMETEGEEHGFIVNRPTSEKAMNAMKLFASFLNKEKNSIKSLR</sequence>
<comment type="caution">
    <text evidence="1">The sequence shown here is derived from an EMBL/GenBank/DDBJ whole genome shotgun (WGS) entry which is preliminary data.</text>
</comment>
<organism evidence="1 2">
    <name type="scientific">Thalictrum thalictroides</name>
    <name type="common">Rue-anemone</name>
    <name type="synonym">Anemone thalictroides</name>
    <dbReference type="NCBI Taxonomy" id="46969"/>
    <lineage>
        <taxon>Eukaryota</taxon>
        <taxon>Viridiplantae</taxon>
        <taxon>Streptophyta</taxon>
        <taxon>Embryophyta</taxon>
        <taxon>Tracheophyta</taxon>
        <taxon>Spermatophyta</taxon>
        <taxon>Magnoliopsida</taxon>
        <taxon>Ranunculales</taxon>
        <taxon>Ranunculaceae</taxon>
        <taxon>Thalictroideae</taxon>
        <taxon>Thalictrum</taxon>
    </lineage>
</organism>
<dbReference type="OrthoDB" id="408631at2759"/>
<reference evidence="1 2" key="1">
    <citation type="submission" date="2020-06" db="EMBL/GenBank/DDBJ databases">
        <title>Transcriptomic and genomic resources for Thalictrum thalictroides and T. hernandezii: Facilitating candidate gene discovery in an emerging model plant lineage.</title>
        <authorList>
            <person name="Arias T."/>
            <person name="Riano-Pachon D.M."/>
            <person name="Di Stilio V.S."/>
        </authorList>
    </citation>
    <scope>NUCLEOTIDE SEQUENCE [LARGE SCALE GENOMIC DNA]</scope>
    <source>
        <strain evidence="2">cv. WT478/WT964</strain>
        <tissue evidence="1">Leaves</tissue>
    </source>
</reference>
<dbReference type="Proteomes" id="UP000554482">
    <property type="component" value="Unassembled WGS sequence"/>
</dbReference>
<dbReference type="EMBL" id="JABWDY010015365">
    <property type="protein sequence ID" value="KAF5196906.1"/>
    <property type="molecule type" value="Genomic_DNA"/>
</dbReference>
<dbReference type="SUPFAM" id="SSF53474">
    <property type="entry name" value="alpha/beta-Hydrolases"/>
    <property type="match status" value="1"/>
</dbReference>
<protein>
    <recommendedName>
        <fullName evidence="3">Alpha/beta hydrolase fold-3 domain-containing protein</fullName>
    </recommendedName>
</protein>
<accession>A0A7J6WHI6</accession>
<dbReference type="InterPro" id="IPR029058">
    <property type="entry name" value="AB_hydrolase_fold"/>
</dbReference>
<evidence type="ECO:0008006" key="3">
    <source>
        <dbReference type="Google" id="ProtNLM"/>
    </source>
</evidence>
<keyword evidence="2" id="KW-1185">Reference proteome</keyword>
<gene>
    <name evidence="1" type="ORF">FRX31_013503</name>
</gene>
<name>A0A7J6WHI6_THATH</name>
<evidence type="ECO:0000313" key="2">
    <source>
        <dbReference type="Proteomes" id="UP000554482"/>
    </source>
</evidence>
<dbReference type="Gene3D" id="3.40.50.1820">
    <property type="entry name" value="alpha/beta hydrolase"/>
    <property type="match status" value="1"/>
</dbReference>
<evidence type="ECO:0000313" key="1">
    <source>
        <dbReference type="EMBL" id="KAF5196906.1"/>
    </source>
</evidence>